<accession>A0A9N8KTB3</accession>
<feature type="region of interest" description="Disordered" evidence="1">
    <location>
        <begin position="84"/>
        <end position="132"/>
    </location>
</feature>
<evidence type="ECO:0000313" key="3">
    <source>
        <dbReference type="Proteomes" id="UP001154114"/>
    </source>
</evidence>
<keyword evidence="3" id="KW-1185">Reference proteome</keyword>
<dbReference type="EMBL" id="LR824004">
    <property type="protein sequence ID" value="CAD0194229.1"/>
    <property type="molecule type" value="Genomic_DNA"/>
</dbReference>
<dbReference type="AlphaFoldDB" id="A0A9N8KTB3"/>
<evidence type="ECO:0000256" key="1">
    <source>
        <dbReference type="SAM" id="MobiDB-lite"/>
    </source>
</evidence>
<evidence type="ECO:0000313" key="2">
    <source>
        <dbReference type="EMBL" id="CAD0194229.1"/>
    </source>
</evidence>
<dbReference type="Proteomes" id="UP001154114">
    <property type="component" value="Chromosome 1"/>
</dbReference>
<protein>
    <submittedName>
        <fullName evidence="2">Uncharacterized protein</fullName>
    </submittedName>
</protein>
<gene>
    <name evidence="2" type="ORF">CINC_LOCUS521</name>
</gene>
<organism evidence="2 3">
    <name type="scientific">Chrysodeixis includens</name>
    <name type="common">Soybean looper</name>
    <name type="synonym">Pseudoplusia includens</name>
    <dbReference type="NCBI Taxonomy" id="689277"/>
    <lineage>
        <taxon>Eukaryota</taxon>
        <taxon>Metazoa</taxon>
        <taxon>Ecdysozoa</taxon>
        <taxon>Arthropoda</taxon>
        <taxon>Hexapoda</taxon>
        <taxon>Insecta</taxon>
        <taxon>Pterygota</taxon>
        <taxon>Neoptera</taxon>
        <taxon>Endopterygota</taxon>
        <taxon>Lepidoptera</taxon>
        <taxon>Glossata</taxon>
        <taxon>Ditrysia</taxon>
        <taxon>Noctuoidea</taxon>
        <taxon>Noctuidae</taxon>
        <taxon>Plusiinae</taxon>
        <taxon>Chrysodeixis</taxon>
    </lineage>
</organism>
<name>A0A9N8KTB3_CHRIL</name>
<reference evidence="2" key="1">
    <citation type="submission" date="2021-12" db="EMBL/GenBank/DDBJ databases">
        <authorList>
            <person name="King R."/>
        </authorList>
    </citation>
    <scope>NUCLEOTIDE SEQUENCE</scope>
</reference>
<sequence>MNYVRVVKLNHDDESSHSYRLAARRGARRRPTRRRIDALRLSLDLSRHAVYLFACCDGSAATPVIWADLGRTLVWRRNPWASRAPRPEARVVRPPNPAAAPAHPAPGHLPRVQSDGTARVQGPGALPTRAGQ</sequence>
<proteinExistence type="predicted"/>